<dbReference type="PANTHER" id="PTHR15435">
    <property type="entry name" value="KICSTOR COMPLEX PROTEIN KAPTIN"/>
    <property type="match status" value="1"/>
</dbReference>
<gene>
    <name evidence="1" type="ORF">ABEB36_003160</name>
</gene>
<dbReference type="InterPro" id="IPR029982">
    <property type="entry name" value="Kptn"/>
</dbReference>
<dbReference type="AlphaFoldDB" id="A0ABD1FA29"/>
<comment type="caution">
    <text evidence="1">The sequence shown here is derived from an EMBL/GenBank/DDBJ whole genome shotgun (WGS) entry which is preliminary data.</text>
</comment>
<name>A0ABD1FA29_HYPHA</name>
<dbReference type="EMBL" id="JBDJPC010000002">
    <property type="protein sequence ID" value="KAL1513799.1"/>
    <property type="molecule type" value="Genomic_DNA"/>
</dbReference>
<protein>
    <recommendedName>
        <fullName evidence="3">KICSTOR complex protein kaptin-like</fullName>
    </recommendedName>
</protein>
<proteinExistence type="predicted"/>
<reference evidence="1 2" key="1">
    <citation type="submission" date="2024-05" db="EMBL/GenBank/DDBJ databases">
        <title>Genetic variation in Jamaican populations of the coffee berry borer (Hypothenemus hampei).</title>
        <authorList>
            <person name="Errbii M."/>
            <person name="Myrie A."/>
        </authorList>
    </citation>
    <scope>NUCLEOTIDE SEQUENCE [LARGE SCALE GENOMIC DNA]</scope>
    <source>
        <strain evidence="1">JA-Hopewell-2020-01-JO</strain>
        <tissue evidence="1">Whole body</tissue>
    </source>
</reference>
<evidence type="ECO:0000313" key="2">
    <source>
        <dbReference type="Proteomes" id="UP001566132"/>
    </source>
</evidence>
<evidence type="ECO:0000313" key="1">
    <source>
        <dbReference type="EMBL" id="KAL1513799.1"/>
    </source>
</evidence>
<dbReference type="PANTHER" id="PTHR15435:SF2">
    <property type="entry name" value="KICSTOR COMPLEX PROTEIN KAPTIN"/>
    <property type="match status" value="1"/>
</dbReference>
<evidence type="ECO:0008006" key="3">
    <source>
        <dbReference type="Google" id="ProtNLM"/>
    </source>
</evidence>
<keyword evidence="2" id="KW-1185">Reference proteome</keyword>
<sequence length="424" mass="48960">MEQLKDAHYFHMPFQGNIYTMTELRLSNGKVPILAASLKRDIFYFEYLESSPTLEPATKEISFTYIPSGAEIISIDAFNKSSVINVAVIGITIIKNSNDSDSLETFLNIYSQLEEDEDFNIENIAQNCLTLELNFIPYHLTHTELITWDKDYNFNKKEIVFVLSGSDHQIHIYRENPMEHIYKEIDSYEFFPEFTKTPSPIVWIDILYMNNYEERITAIGCECGYLKLIKVDTKVKKTVYNFSTRFTNYIAKVNLYIENETKHLENFNKGTLKICCEKREISRPILNLVVVNSILPSVLFHDVLKFGLSDYIPLAKHDPCIVYTSCIVADIDFDAQKEILLGTSSQEIVLYKRDSKDNKWYLEEIRKIVAPVLSMKYIDVSGDGVKELIVSSMKGLHIFQHDPGFVQKKLKEKIDLLTIPKIGT</sequence>
<organism evidence="1 2">
    <name type="scientific">Hypothenemus hampei</name>
    <name type="common">Coffee berry borer</name>
    <dbReference type="NCBI Taxonomy" id="57062"/>
    <lineage>
        <taxon>Eukaryota</taxon>
        <taxon>Metazoa</taxon>
        <taxon>Ecdysozoa</taxon>
        <taxon>Arthropoda</taxon>
        <taxon>Hexapoda</taxon>
        <taxon>Insecta</taxon>
        <taxon>Pterygota</taxon>
        <taxon>Neoptera</taxon>
        <taxon>Endopterygota</taxon>
        <taxon>Coleoptera</taxon>
        <taxon>Polyphaga</taxon>
        <taxon>Cucujiformia</taxon>
        <taxon>Curculionidae</taxon>
        <taxon>Scolytinae</taxon>
        <taxon>Hypothenemus</taxon>
    </lineage>
</organism>
<dbReference type="Proteomes" id="UP001566132">
    <property type="component" value="Unassembled WGS sequence"/>
</dbReference>
<accession>A0ABD1FA29</accession>